<accession>A0ABW5BY03</accession>
<keyword evidence="9" id="KW-1185">Reference proteome</keyword>
<evidence type="ECO:0000313" key="9">
    <source>
        <dbReference type="Proteomes" id="UP001597318"/>
    </source>
</evidence>
<feature type="transmembrane region" description="Helical" evidence="6">
    <location>
        <begin position="203"/>
        <end position="223"/>
    </location>
</feature>
<evidence type="ECO:0000256" key="5">
    <source>
        <dbReference type="ARBA" id="ARBA00023136"/>
    </source>
</evidence>
<dbReference type="InterPro" id="IPR036259">
    <property type="entry name" value="MFS_trans_sf"/>
</dbReference>
<feature type="transmembrane region" description="Helical" evidence="6">
    <location>
        <begin position="174"/>
        <end position="191"/>
    </location>
</feature>
<feature type="transmembrane region" description="Helical" evidence="6">
    <location>
        <begin position="354"/>
        <end position="375"/>
    </location>
</feature>
<feature type="transmembrane region" description="Helical" evidence="6">
    <location>
        <begin position="300"/>
        <end position="318"/>
    </location>
</feature>
<feature type="domain" description="Major facilitator superfamily (MFS) profile" evidence="7">
    <location>
        <begin position="22"/>
        <end position="451"/>
    </location>
</feature>
<dbReference type="EMBL" id="JBHUIK010000002">
    <property type="protein sequence ID" value="MFD2214529.1"/>
    <property type="molecule type" value="Genomic_DNA"/>
</dbReference>
<feature type="transmembrane region" description="Helical" evidence="6">
    <location>
        <begin position="57"/>
        <end position="76"/>
    </location>
</feature>
<evidence type="ECO:0000256" key="1">
    <source>
        <dbReference type="ARBA" id="ARBA00004651"/>
    </source>
</evidence>
<dbReference type="Gene3D" id="1.20.1250.20">
    <property type="entry name" value="MFS general substrate transporter like domains"/>
    <property type="match status" value="1"/>
</dbReference>
<keyword evidence="5 6" id="KW-0472">Membrane</keyword>
<evidence type="ECO:0000256" key="4">
    <source>
        <dbReference type="ARBA" id="ARBA00022989"/>
    </source>
</evidence>
<feature type="transmembrane region" description="Helical" evidence="6">
    <location>
        <begin position="330"/>
        <end position="348"/>
    </location>
</feature>
<evidence type="ECO:0000256" key="3">
    <source>
        <dbReference type="ARBA" id="ARBA00022692"/>
    </source>
</evidence>
<organism evidence="8 9">
    <name type="scientific">Metabacillus endolithicus</name>
    <dbReference type="NCBI Taxonomy" id="1535204"/>
    <lineage>
        <taxon>Bacteria</taxon>
        <taxon>Bacillati</taxon>
        <taxon>Bacillota</taxon>
        <taxon>Bacilli</taxon>
        <taxon>Bacillales</taxon>
        <taxon>Bacillaceae</taxon>
        <taxon>Metabacillus</taxon>
    </lineage>
</organism>
<feature type="transmembrane region" description="Helical" evidence="6">
    <location>
        <begin position="428"/>
        <end position="447"/>
    </location>
</feature>
<dbReference type="CDD" id="cd17321">
    <property type="entry name" value="MFS_MMR_MDR_like"/>
    <property type="match status" value="1"/>
</dbReference>
<feature type="transmembrane region" description="Helical" evidence="6">
    <location>
        <begin position="117"/>
        <end position="134"/>
    </location>
</feature>
<keyword evidence="4 6" id="KW-1133">Transmembrane helix</keyword>
<dbReference type="Proteomes" id="UP001597318">
    <property type="component" value="Unassembled WGS sequence"/>
</dbReference>
<reference evidence="9" key="1">
    <citation type="journal article" date="2019" name="Int. J. Syst. Evol. Microbiol.">
        <title>The Global Catalogue of Microorganisms (GCM) 10K type strain sequencing project: providing services to taxonomists for standard genome sequencing and annotation.</title>
        <authorList>
            <consortium name="The Broad Institute Genomics Platform"/>
            <consortium name="The Broad Institute Genome Sequencing Center for Infectious Disease"/>
            <person name="Wu L."/>
            <person name="Ma J."/>
        </authorList>
    </citation>
    <scope>NUCLEOTIDE SEQUENCE [LARGE SCALE GENOMIC DNA]</scope>
    <source>
        <strain evidence="9">CGMCC 1.15474</strain>
    </source>
</reference>
<feature type="transmembrane region" description="Helical" evidence="6">
    <location>
        <begin position="23"/>
        <end position="45"/>
    </location>
</feature>
<dbReference type="PRINTS" id="PR01036">
    <property type="entry name" value="TCRTETB"/>
</dbReference>
<feature type="transmembrane region" description="Helical" evidence="6">
    <location>
        <begin position="146"/>
        <end position="168"/>
    </location>
</feature>
<dbReference type="InterPro" id="IPR011701">
    <property type="entry name" value="MFS"/>
</dbReference>
<keyword evidence="2" id="KW-0813">Transport</keyword>
<comment type="subcellular location">
    <subcellularLocation>
        <location evidence="1">Cell membrane</location>
        <topology evidence="1">Multi-pass membrane protein</topology>
    </subcellularLocation>
</comment>
<feature type="transmembrane region" description="Helical" evidence="6">
    <location>
        <begin position="88"/>
        <end position="105"/>
    </location>
</feature>
<gene>
    <name evidence="8" type="ORF">ACFSKK_12630</name>
</gene>
<dbReference type="Pfam" id="PF07690">
    <property type="entry name" value="MFS_1"/>
    <property type="match status" value="2"/>
</dbReference>
<dbReference type="SUPFAM" id="SSF103473">
    <property type="entry name" value="MFS general substrate transporter"/>
    <property type="match status" value="1"/>
</dbReference>
<evidence type="ECO:0000259" key="7">
    <source>
        <dbReference type="PROSITE" id="PS50850"/>
    </source>
</evidence>
<feature type="transmembrane region" description="Helical" evidence="6">
    <location>
        <begin position="229"/>
        <end position="246"/>
    </location>
</feature>
<dbReference type="PROSITE" id="PS50850">
    <property type="entry name" value="MFS"/>
    <property type="match status" value="1"/>
</dbReference>
<sequence length="456" mass="49501">MSSVSIAAPKSTGAESIQENKIVFIWSFIVWLVVMNTTMFNVALPSVLTDLSLTSSTASWIVSGYSIVFAIATLTFSRLSDYIPISRLLLIGLSILGVASVIGFFANSFPLLLTTRVLQAAGAGAVPGLAMVLAGRYIPISRRGKAMALIASASSLGFGLGPVIGGAITQYLGWNYLFAVTGLVVLFIPLLQRLLPKEEIKKVKFDTLGGCLTAAGVTGLLLFLSTFSYIILFSSMIILWLMWRHINKVKMPFIQPKLLKEKQYLKLLFIGFVAFVTHFSTLFLMPIILTDVFGKDPAEVGMMIFPGAILSAVAAQFIGRLIDRFGNGPLILFGQLFLFIATVLFTLLSTKSPYFILLTYMFMSTGFSALTSSVANEVSRILPTEEIGTGMGMTQLIQFFGGAFGVTLTGILITLQDGLAVDLIYRNIFGGLAFLVTLAIMLFHFYIKARTNTTHG</sequence>
<dbReference type="Gene3D" id="1.20.1720.10">
    <property type="entry name" value="Multidrug resistance protein D"/>
    <property type="match status" value="1"/>
</dbReference>
<dbReference type="RefSeq" id="WP_247343507.1">
    <property type="nucleotide sequence ID" value="NZ_CP095550.1"/>
</dbReference>
<protein>
    <submittedName>
        <fullName evidence="8">MFS transporter</fullName>
    </submittedName>
</protein>
<proteinExistence type="predicted"/>
<name>A0ABW5BY03_9BACI</name>
<feature type="transmembrane region" description="Helical" evidence="6">
    <location>
        <begin position="396"/>
        <end position="416"/>
    </location>
</feature>
<evidence type="ECO:0000256" key="2">
    <source>
        <dbReference type="ARBA" id="ARBA00022448"/>
    </source>
</evidence>
<comment type="caution">
    <text evidence="8">The sequence shown here is derived from an EMBL/GenBank/DDBJ whole genome shotgun (WGS) entry which is preliminary data.</text>
</comment>
<dbReference type="PANTHER" id="PTHR42718:SF9">
    <property type="entry name" value="MAJOR FACILITATOR SUPERFAMILY MULTIDRUG TRANSPORTER MFSC"/>
    <property type="match status" value="1"/>
</dbReference>
<keyword evidence="3 6" id="KW-0812">Transmembrane</keyword>
<evidence type="ECO:0000256" key="6">
    <source>
        <dbReference type="SAM" id="Phobius"/>
    </source>
</evidence>
<dbReference type="PANTHER" id="PTHR42718">
    <property type="entry name" value="MAJOR FACILITATOR SUPERFAMILY MULTIDRUG TRANSPORTER MFSC"/>
    <property type="match status" value="1"/>
</dbReference>
<evidence type="ECO:0000313" key="8">
    <source>
        <dbReference type="EMBL" id="MFD2214529.1"/>
    </source>
</evidence>
<feature type="transmembrane region" description="Helical" evidence="6">
    <location>
        <begin position="267"/>
        <end position="288"/>
    </location>
</feature>
<dbReference type="InterPro" id="IPR020846">
    <property type="entry name" value="MFS_dom"/>
</dbReference>